<reference evidence="2" key="1">
    <citation type="submission" date="2023-07" db="EMBL/GenBank/DDBJ databases">
        <title>draft genome sequence of fig (Ficus carica).</title>
        <authorList>
            <person name="Takahashi T."/>
            <person name="Nishimura K."/>
        </authorList>
    </citation>
    <scope>NUCLEOTIDE SEQUENCE</scope>
</reference>
<proteinExistence type="predicted"/>
<accession>A0AA88EES4</accession>
<dbReference type="AlphaFoldDB" id="A0AA88EES4"/>
<evidence type="ECO:0000313" key="3">
    <source>
        <dbReference type="Proteomes" id="UP001187192"/>
    </source>
</evidence>
<keyword evidence="3" id="KW-1185">Reference proteome</keyword>
<name>A0AA88EES4_FICCA</name>
<evidence type="ECO:0000313" key="2">
    <source>
        <dbReference type="EMBL" id="GMN73320.1"/>
    </source>
</evidence>
<protein>
    <submittedName>
        <fullName evidence="2">Uncharacterized protein</fullName>
    </submittedName>
</protein>
<feature type="region of interest" description="Disordered" evidence="1">
    <location>
        <begin position="1"/>
        <end position="34"/>
    </location>
</feature>
<sequence length="57" mass="6148">MTLLTPGSRRPQAGTPGSPIVASSTSPSKLTRNWKEKRGKMVLPWGLRALATVDRGM</sequence>
<dbReference type="Proteomes" id="UP001187192">
    <property type="component" value="Unassembled WGS sequence"/>
</dbReference>
<feature type="compositionally biased region" description="Polar residues" evidence="1">
    <location>
        <begin position="21"/>
        <end position="31"/>
    </location>
</feature>
<comment type="caution">
    <text evidence="2">The sequence shown here is derived from an EMBL/GenBank/DDBJ whole genome shotgun (WGS) entry which is preliminary data.</text>
</comment>
<dbReference type="EMBL" id="BTGU01018348">
    <property type="protein sequence ID" value="GMN73320.1"/>
    <property type="molecule type" value="Genomic_DNA"/>
</dbReference>
<gene>
    <name evidence="2" type="ORF">TIFTF001_055712</name>
</gene>
<organism evidence="2 3">
    <name type="scientific">Ficus carica</name>
    <name type="common">Common fig</name>
    <dbReference type="NCBI Taxonomy" id="3494"/>
    <lineage>
        <taxon>Eukaryota</taxon>
        <taxon>Viridiplantae</taxon>
        <taxon>Streptophyta</taxon>
        <taxon>Embryophyta</taxon>
        <taxon>Tracheophyta</taxon>
        <taxon>Spermatophyta</taxon>
        <taxon>Magnoliopsida</taxon>
        <taxon>eudicotyledons</taxon>
        <taxon>Gunneridae</taxon>
        <taxon>Pentapetalae</taxon>
        <taxon>rosids</taxon>
        <taxon>fabids</taxon>
        <taxon>Rosales</taxon>
        <taxon>Moraceae</taxon>
        <taxon>Ficeae</taxon>
        <taxon>Ficus</taxon>
    </lineage>
</organism>
<evidence type="ECO:0000256" key="1">
    <source>
        <dbReference type="SAM" id="MobiDB-lite"/>
    </source>
</evidence>